<reference evidence="1 2" key="1">
    <citation type="submission" date="2018-03" db="EMBL/GenBank/DDBJ databases">
        <title>The draft genome of Mesorhizobium sp. 6GN-30.</title>
        <authorList>
            <person name="Liu L."/>
            <person name="Li L."/>
            <person name="Wang T."/>
            <person name="Zhang X."/>
            <person name="Liang L."/>
        </authorList>
    </citation>
    <scope>NUCLEOTIDE SEQUENCE [LARGE SCALE GENOMIC DNA]</scope>
    <source>
        <strain evidence="1 2">6GN30</strain>
    </source>
</reference>
<name>A0A2P7RSG5_9HYPH</name>
<gene>
    <name evidence="1" type="ORF">C7I84_25650</name>
</gene>
<proteinExistence type="predicted"/>
<protein>
    <submittedName>
        <fullName evidence="1">Uncharacterized protein</fullName>
    </submittedName>
</protein>
<accession>A0A2P7RSG5</accession>
<dbReference type="AlphaFoldDB" id="A0A2P7RSG5"/>
<evidence type="ECO:0000313" key="1">
    <source>
        <dbReference type="EMBL" id="PSJ53167.1"/>
    </source>
</evidence>
<organism evidence="1 2">
    <name type="scientific">Kumtagia ephedrae</name>
    <dbReference type="NCBI Taxonomy" id="2116701"/>
    <lineage>
        <taxon>Bacteria</taxon>
        <taxon>Pseudomonadati</taxon>
        <taxon>Pseudomonadota</taxon>
        <taxon>Alphaproteobacteria</taxon>
        <taxon>Hyphomicrobiales</taxon>
        <taxon>Phyllobacteriaceae</taxon>
        <taxon>Kumtagia</taxon>
    </lineage>
</organism>
<comment type="caution">
    <text evidence="1">The sequence shown here is derived from an EMBL/GenBank/DDBJ whole genome shotgun (WGS) entry which is preliminary data.</text>
</comment>
<sequence>MPHLRIFGDRAGYDEDRYTLVMSVKRKPTVFHLVAGGGLDVTTDPVDGRTIVDCSAAAGDDAGIHKDARLTPWEKEQTISKVTLTAKEVGSTVLRAKGGGADQIKPLPITVVSNNDARQIGNTLGEITSKLRDDIQKLSLRDAVIEVARDQMNSAISIGHSQNGFGVYMKSDTLNWCGAFAYWCWDQAAFIKGETNPFASGGNEVLWSPQRAIEWGRKPSSPVNMWRVDTNEGYSPANLKRADIVLVRANTRDWKGEDESKRPPGPWYWKHVCMIHSISGDTVLTMDGNQGFPQAIKIVERSLSEKVDGGPYKLAFVHPFLV</sequence>
<dbReference type="OrthoDB" id="482757at2"/>
<dbReference type="RefSeq" id="WP_106775063.1">
    <property type="nucleotide sequence ID" value="NZ_PXYK01000034.1"/>
</dbReference>
<dbReference type="EMBL" id="PXYK01000034">
    <property type="protein sequence ID" value="PSJ53167.1"/>
    <property type="molecule type" value="Genomic_DNA"/>
</dbReference>
<keyword evidence="2" id="KW-1185">Reference proteome</keyword>
<evidence type="ECO:0000313" key="2">
    <source>
        <dbReference type="Proteomes" id="UP000241229"/>
    </source>
</evidence>
<dbReference type="Proteomes" id="UP000241229">
    <property type="component" value="Unassembled WGS sequence"/>
</dbReference>